<feature type="non-terminal residue" evidence="2">
    <location>
        <position position="69"/>
    </location>
</feature>
<dbReference type="EMBL" id="CADCTW010000110">
    <property type="protein sequence ID" value="CAA9327948.1"/>
    <property type="molecule type" value="Genomic_DNA"/>
</dbReference>
<feature type="compositionally biased region" description="Low complexity" evidence="1">
    <location>
        <begin position="10"/>
        <end position="69"/>
    </location>
</feature>
<feature type="non-terminal residue" evidence="2">
    <location>
        <position position="1"/>
    </location>
</feature>
<proteinExistence type="predicted"/>
<protein>
    <submittedName>
        <fullName evidence="2">Uncharacterized protein</fullName>
    </submittedName>
</protein>
<feature type="region of interest" description="Disordered" evidence="1">
    <location>
        <begin position="1"/>
        <end position="69"/>
    </location>
</feature>
<dbReference type="AlphaFoldDB" id="A0A6J4LA39"/>
<reference evidence="2" key="1">
    <citation type="submission" date="2020-02" db="EMBL/GenBank/DDBJ databases">
        <authorList>
            <person name="Meier V. D."/>
        </authorList>
    </citation>
    <scope>NUCLEOTIDE SEQUENCE</scope>
    <source>
        <strain evidence="2">AVDCRST_MAG68</strain>
    </source>
</reference>
<sequence>WRAAESAWSTTTRTAPGAGGATAAHGDAAGAALRTRSPPAWRAPPSARTRAASSLRASPPRGAPRSKGS</sequence>
<accession>A0A6J4LA39</accession>
<evidence type="ECO:0000256" key="1">
    <source>
        <dbReference type="SAM" id="MobiDB-lite"/>
    </source>
</evidence>
<name>A0A6J4LA39_9BACT</name>
<evidence type="ECO:0000313" key="2">
    <source>
        <dbReference type="EMBL" id="CAA9327948.1"/>
    </source>
</evidence>
<organism evidence="2">
    <name type="scientific">uncultured Gemmatimonadota bacterium</name>
    <dbReference type="NCBI Taxonomy" id="203437"/>
    <lineage>
        <taxon>Bacteria</taxon>
        <taxon>Pseudomonadati</taxon>
        <taxon>Gemmatimonadota</taxon>
        <taxon>environmental samples</taxon>
    </lineage>
</organism>
<gene>
    <name evidence="2" type="ORF">AVDCRST_MAG68-2258</name>
</gene>